<dbReference type="Gene3D" id="1.10.287.130">
    <property type="match status" value="1"/>
</dbReference>
<dbReference type="FunFam" id="2.60.40.10:FF:000791">
    <property type="entry name" value="Two-component system sensor histidine kinase/response regulator"/>
    <property type="match status" value="1"/>
</dbReference>
<protein>
    <submittedName>
        <fullName evidence="5">Ligand-binding sensor domain-containing protein</fullName>
    </submittedName>
</protein>
<evidence type="ECO:0000313" key="5">
    <source>
        <dbReference type="EMBL" id="SHJ97133.1"/>
    </source>
</evidence>
<keyword evidence="3" id="KW-0472">Membrane</keyword>
<dbReference type="GO" id="GO:0000155">
    <property type="term" value="F:phosphorelay sensor kinase activity"/>
    <property type="evidence" value="ECO:0007669"/>
    <property type="project" value="InterPro"/>
</dbReference>
<dbReference type="STRING" id="156994.SAMN04488028_102328"/>
<dbReference type="EMBL" id="FRAA01000002">
    <property type="protein sequence ID" value="SHJ97133.1"/>
    <property type="molecule type" value="Genomic_DNA"/>
</dbReference>
<accession>A0A1M6NN74</accession>
<dbReference type="Pfam" id="PF07495">
    <property type="entry name" value="Y_Y_Y"/>
    <property type="match status" value="1"/>
</dbReference>
<dbReference type="SUPFAM" id="SSF63829">
    <property type="entry name" value="Calcium-dependent phosphotriesterase"/>
    <property type="match status" value="2"/>
</dbReference>
<dbReference type="Gene3D" id="2.60.40.10">
    <property type="entry name" value="Immunoglobulins"/>
    <property type="match status" value="1"/>
</dbReference>
<keyword evidence="6" id="KW-1185">Reference proteome</keyword>
<dbReference type="PANTHER" id="PTHR43547">
    <property type="entry name" value="TWO-COMPONENT HISTIDINE KINASE"/>
    <property type="match status" value="1"/>
</dbReference>
<feature type="coiled-coil region" evidence="2">
    <location>
        <begin position="858"/>
        <end position="917"/>
    </location>
</feature>
<feature type="domain" description="Two component regulator three Y" evidence="4">
    <location>
        <begin position="751"/>
        <end position="815"/>
    </location>
</feature>
<evidence type="ECO:0000313" key="6">
    <source>
        <dbReference type="Proteomes" id="UP000184474"/>
    </source>
</evidence>
<sequence>MYLQQLYIRRVFNICVLMFLGVQMAVAKLDSLSIQAPRLNFHHIDGLNNNKITAFCQDHDGYMWIGTYNGLHRYDGQNYRLFLHNGDSSALKSSRIKCLLEDSRKTLWVGSMDGLSRYVLTQDRIETIEVEQRYFPDLQSPNIILDFVEDPERERLLVASFTEGLLVYDYRSDRFYPYFEAGNEAPLFNYAFSSLELRALALDHKHQRLWVGSSAKYLNYLDLETDEVGKIGLLDENGHVVEDIVSLEIVNENNLWVGTLEKGVFVIDISKKKPVVLHHYYHDRGDPFSLRNNFVTQIYLDKEKRIWVCNDNGGLHLYDAQIDGFHSYIPDSSPNSITNISIRCVYQDQQNRLWVGTALEGVDIVDPLLYKFQHLQKTYSQKVNLSNNIIRYFHEDSEGRMWIATDGGGVNIFDPIDKTVEVLKWEEGKNHSLSSDAVLTMLEVEEGEVWVGTWKGGINIIDEKTLEVSFFQPENGALKSVFELIQDKEGMIWATSFGQGVQRIDPTTGQVKSYLHDRKDPNSLKSNLTFALFEDSQGNIWVGGATSGLYILRHENKGSGKFEQLQFKTGRPLDIANDWVAQIYEGNDQNIYCATSSGLIKVDPETMLFENVIKGKLPSHDIRSILQDKRGRFWIASVNKLSQYDPLADSVISYTYRDGLQNDEFTKNAAYICQDGVIYLGGTQGVNYFDSENIPFNECPPQVHITGLKLFNKVVEPNDSTGLIQEHISTVDEITFDNEQWRFTLSYIGLNYTSPEYNAYAFMLEGLDTDWNYVGNQKEVTYSHLPFGQYVFKVKAANNDGVWQESPASIRIIILPPWWLTWWAISAVVILAGLIIYAFIRWRIFKISIREQQLKVMVKERTAQLSEKNKELKDLNLAITDQAEELKAYNDALNEMNEKLEELVEIRTQEIRDKNSKLTKFAFDNAHRVRGPLTRIMGLMSLIKKESEFDQREFWIEKVAEASKEMDDITRDMGSEIDSHLKEE</sequence>
<dbReference type="AlphaFoldDB" id="A0A1M6NN74"/>
<feature type="transmembrane region" description="Helical" evidence="3">
    <location>
        <begin position="818"/>
        <end position="840"/>
    </location>
</feature>
<dbReference type="InterPro" id="IPR011123">
    <property type="entry name" value="Y_Y_Y"/>
</dbReference>
<organism evidence="5 6">
    <name type="scientific">Reichenbachiella agariperforans</name>
    <dbReference type="NCBI Taxonomy" id="156994"/>
    <lineage>
        <taxon>Bacteria</taxon>
        <taxon>Pseudomonadati</taxon>
        <taxon>Bacteroidota</taxon>
        <taxon>Cytophagia</taxon>
        <taxon>Cytophagales</taxon>
        <taxon>Reichenbachiellaceae</taxon>
        <taxon>Reichenbachiella</taxon>
    </lineage>
</organism>
<dbReference type="InterPro" id="IPR015943">
    <property type="entry name" value="WD40/YVTN_repeat-like_dom_sf"/>
</dbReference>
<dbReference type="Proteomes" id="UP000184474">
    <property type="component" value="Unassembled WGS sequence"/>
</dbReference>
<proteinExistence type="predicted"/>
<dbReference type="InterPro" id="IPR013783">
    <property type="entry name" value="Ig-like_fold"/>
</dbReference>
<dbReference type="PANTHER" id="PTHR43547:SF2">
    <property type="entry name" value="HYBRID SIGNAL TRANSDUCTION HISTIDINE KINASE C"/>
    <property type="match status" value="1"/>
</dbReference>
<evidence type="ECO:0000256" key="2">
    <source>
        <dbReference type="SAM" id="Coils"/>
    </source>
</evidence>
<keyword evidence="3" id="KW-1133">Transmembrane helix</keyword>
<keyword evidence="1" id="KW-0597">Phosphoprotein</keyword>
<dbReference type="InterPro" id="IPR036097">
    <property type="entry name" value="HisK_dim/P_sf"/>
</dbReference>
<keyword evidence="3" id="KW-0812">Transmembrane</keyword>
<evidence type="ECO:0000256" key="3">
    <source>
        <dbReference type="SAM" id="Phobius"/>
    </source>
</evidence>
<reference evidence="6" key="1">
    <citation type="submission" date="2016-11" db="EMBL/GenBank/DDBJ databases">
        <authorList>
            <person name="Varghese N."/>
            <person name="Submissions S."/>
        </authorList>
    </citation>
    <scope>NUCLEOTIDE SEQUENCE [LARGE SCALE GENOMIC DNA]</scope>
    <source>
        <strain evidence="6">DSM 26134</strain>
    </source>
</reference>
<dbReference type="Gene3D" id="2.130.10.10">
    <property type="entry name" value="YVTN repeat-like/Quinoprotein amine dehydrogenase"/>
    <property type="match status" value="2"/>
</dbReference>
<evidence type="ECO:0000259" key="4">
    <source>
        <dbReference type="Pfam" id="PF07495"/>
    </source>
</evidence>
<dbReference type="InterPro" id="IPR011110">
    <property type="entry name" value="Reg_prop"/>
</dbReference>
<evidence type="ECO:0000256" key="1">
    <source>
        <dbReference type="ARBA" id="ARBA00022553"/>
    </source>
</evidence>
<dbReference type="Pfam" id="PF07494">
    <property type="entry name" value="Reg_prop"/>
    <property type="match status" value="7"/>
</dbReference>
<name>A0A1M6NN74_REIAG</name>
<keyword evidence="2" id="KW-0175">Coiled coil</keyword>
<gene>
    <name evidence="5" type="ORF">SAMN04488028_102328</name>
</gene>
<dbReference type="SUPFAM" id="SSF101898">
    <property type="entry name" value="NHL repeat"/>
    <property type="match status" value="1"/>
</dbReference>
<dbReference type="SUPFAM" id="SSF47384">
    <property type="entry name" value="Homodimeric domain of signal transducing histidine kinase"/>
    <property type="match status" value="1"/>
</dbReference>